<evidence type="ECO:0000256" key="8">
    <source>
        <dbReference type="SAM" id="Phobius"/>
    </source>
</evidence>
<organism evidence="9 10">
    <name type="scientific">candidate division GN15 bacterium</name>
    <dbReference type="NCBI Taxonomy" id="2072418"/>
    <lineage>
        <taxon>Bacteria</taxon>
        <taxon>candidate division GN15</taxon>
    </lineage>
</organism>
<evidence type="ECO:0000256" key="3">
    <source>
        <dbReference type="ARBA" id="ARBA00022679"/>
    </source>
</evidence>
<protein>
    <recommendedName>
        <fullName evidence="7">Phosphatidate cytidylyltransferase</fullName>
        <ecNumber evidence="7">2.7.7.41</ecNumber>
    </recommendedName>
</protein>
<evidence type="ECO:0000256" key="5">
    <source>
        <dbReference type="ARBA" id="ARBA00022989"/>
    </source>
</evidence>
<evidence type="ECO:0000256" key="2">
    <source>
        <dbReference type="ARBA" id="ARBA00010185"/>
    </source>
</evidence>
<evidence type="ECO:0000256" key="6">
    <source>
        <dbReference type="ARBA" id="ARBA00023136"/>
    </source>
</evidence>
<feature type="transmembrane region" description="Helical" evidence="8">
    <location>
        <begin position="156"/>
        <end position="175"/>
    </location>
</feature>
<dbReference type="GO" id="GO:0009273">
    <property type="term" value="P:peptidoglycan-based cell wall biogenesis"/>
    <property type="evidence" value="ECO:0007669"/>
    <property type="project" value="TreeGrafter"/>
</dbReference>
<comment type="subcellular location">
    <subcellularLocation>
        <location evidence="1">Membrane</location>
        <topology evidence="1">Multi-pass membrane protein</topology>
    </subcellularLocation>
</comment>
<comment type="similarity">
    <text evidence="2 7">Belongs to the CDS family.</text>
</comment>
<dbReference type="EMBL" id="PQAP01000008">
    <property type="protein sequence ID" value="PWB75588.1"/>
    <property type="molecule type" value="Genomic_DNA"/>
</dbReference>
<comment type="pathway">
    <text evidence="7">Phospholipid metabolism; CDP-diacylglycerol biosynthesis; CDP-diacylglycerol from sn-glycerol 3-phosphate: step 3/3.</text>
</comment>
<feature type="transmembrane region" description="Helical" evidence="8">
    <location>
        <begin position="38"/>
        <end position="55"/>
    </location>
</feature>
<dbReference type="EC" id="2.7.7.41" evidence="7"/>
<dbReference type="GO" id="GO:0004605">
    <property type="term" value="F:phosphatidate cytidylyltransferase activity"/>
    <property type="evidence" value="ECO:0007669"/>
    <property type="project" value="UniProtKB-EC"/>
</dbReference>
<feature type="transmembrane region" description="Helical" evidence="8">
    <location>
        <begin position="114"/>
        <end position="135"/>
    </location>
</feature>
<comment type="caution">
    <text evidence="9">The sequence shown here is derived from an EMBL/GenBank/DDBJ whole genome shotgun (WGS) entry which is preliminary data.</text>
</comment>
<gene>
    <name evidence="9" type="ORF">C3F09_02145</name>
</gene>
<keyword evidence="3 7" id="KW-0808">Transferase</keyword>
<keyword evidence="4 7" id="KW-0812">Transmembrane</keyword>
<feature type="transmembrane region" description="Helical" evidence="8">
    <location>
        <begin position="6"/>
        <end position="23"/>
    </location>
</feature>
<feature type="transmembrane region" description="Helical" evidence="8">
    <location>
        <begin position="181"/>
        <end position="204"/>
    </location>
</feature>
<dbReference type="GO" id="GO:0005886">
    <property type="term" value="C:plasma membrane"/>
    <property type="evidence" value="ECO:0007669"/>
    <property type="project" value="TreeGrafter"/>
</dbReference>
<accession>A0A855X6R7</accession>
<comment type="catalytic activity">
    <reaction evidence="7">
        <text>a 1,2-diacyl-sn-glycero-3-phosphate + CTP + H(+) = a CDP-1,2-diacyl-sn-glycerol + diphosphate</text>
        <dbReference type="Rhea" id="RHEA:16229"/>
        <dbReference type="ChEBI" id="CHEBI:15378"/>
        <dbReference type="ChEBI" id="CHEBI:33019"/>
        <dbReference type="ChEBI" id="CHEBI:37563"/>
        <dbReference type="ChEBI" id="CHEBI:58332"/>
        <dbReference type="ChEBI" id="CHEBI:58608"/>
        <dbReference type="EC" id="2.7.7.41"/>
    </reaction>
</comment>
<dbReference type="PANTHER" id="PTHR43535:SF1">
    <property type="entry name" value="PHOSPHATIDATE CYTIDYLYLTRANSFERASE"/>
    <property type="match status" value="1"/>
</dbReference>
<evidence type="ECO:0000313" key="10">
    <source>
        <dbReference type="Proteomes" id="UP000250918"/>
    </source>
</evidence>
<keyword evidence="6 8" id="KW-0472">Membrane</keyword>
<evidence type="ECO:0000256" key="7">
    <source>
        <dbReference type="RuleBase" id="RU003938"/>
    </source>
</evidence>
<dbReference type="PROSITE" id="PS01315">
    <property type="entry name" value="CDS"/>
    <property type="match status" value="1"/>
</dbReference>
<keyword evidence="7" id="KW-0548">Nucleotidyltransferase</keyword>
<dbReference type="InterPro" id="IPR000374">
    <property type="entry name" value="PC_trans"/>
</dbReference>
<evidence type="ECO:0000313" key="9">
    <source>
        <dbReference type="EMBL" id="PWB75588.1"/>
    </source>
</evidence>
<dbReference type="UniPathway" id="UPA00557">
    <property type="reaction ID" value="UER00614"/>
</dbReference>
<evidence type="ECO:0000256" key="4">
    <source>
        <dbReference type="ARBA" id="ARBA00022692"/>
    </source>
</evidence>
<dbReference type="AlphaFoldDB" id="A0A855X6R7"/>
<dbReference type="Proteomes" id="UP000250918">
    <property type="component" value="Unassembled WGS sequence"/>
</dbReference>
<sequence>MTARTILTVSALFLIGAIMIALAQRRQGRDQHHRKEDWIKYGVYFGILSSIIVLVSFSRLAVPMILIIIATGAGIELFSNFRPRIRGPIPVTLITVILIAAGLSHLMYTSSETWQSGFVLVFLLTCLSDAFSQLWGKLIGRHRLCPTISPGKTTEGLILGLATVTVVAALLNDLWPAANATMLAGLGFAVGCAATIGDLFFSFLKRRLGVKDFSCTIPGHGGVLDRFDSFIFAAPVFYWTQRWLGQ</sequence>
<proteinExistence type="inferred from homology"/>
<feature type="transmembrane region" description="Helical" evidence="8">
    <location>
        <begin position="91"/>
        <end position="108"/>
    </location>
</feature>
<dbReference type="GO" id="GO:0016024">
    <property type="term" value="P:CDP-diacylglycerol biosynthetic process"/>
    <property type="evidence" value="ECO:0007669"/>
    <property type="project" value="UniProtKB-UniPathway"/>
</dbReference>
<dbReference type="Pfam" id="PF01148">
    <property type="entry name" value="CTP_transf_1"/>
    <property type="match status" value="1"/>
</dbReference>
<dbReference type="PANTHER" id="PTHR43535">
    <property type="entry name" value="PHOSPHATIDATE CYTIDYLYLTRANSFERASE"/>
    <property type="match status" value="1"/>
</dbReference>
<name>A0A855X6R7_9BACT</name>
<feature type="transmembrane region" description="Helical" evidence="8">
    <location>
        <begin position="61"/>
        <end position="79"/>
    </location>
</feature>
<evidence type="ECO:0000256" key="1">
    <source>
        <dbReference type="ARBA" id="ARBA00004141"/>
    </source>
</evidence>
<keyword evidence="5 8" id="KW-1133">Transmembrane helix</keyword>
<reference evidence="9 10" key="1">
    <citation type="journal article" date="2018" name="ISME J.">
        <title>A methanotrophic archaeon couples anaerobic oxidation of methane to Fe(III) reduction.</title>
        <authorList>
            <person name="Cai C."/>
            <person name="Leu A.O."/>
            <person name="Xie G.J."/>
            <person name="Guo J."/>
            <person name="Feng Y."/>
            <person name="Zhao J.X."/>
            <person name="Tyson G.W."/>
            <person name="Yuan Z."/>
            <person name="Hu S."/>
        </authorList>
    </citation>
    <scope>NUCLEOTIDE SEQUENCE [LARGE SCALE GENOMIC DNA]</scope>
    <source>
        <strain evidence="9">FeB_12</strain>
    </source>
</reference>